<dbReference type="Proteomes" id="UP001165367">
    <property type="component" value="Unassembled WGS sequence"/>
</dbReference>
<keyword evidence="4" id="KW-1185">Reference proteome</keyword>
<dbReference type="RefSeq" id="WP_237874547.1">
    <property type="nucleotide sequence ID" value="NZ_JAKLTR010000011.1"/>
</dbReference>
<proteinExistence type="predicted"/>
<feature type="repeat" description="TPR" evidence="1">
    <location>
        <begin position="221"/>
        <end position="254"/>
    </location>
</feature>
<keyword evidence="2" id="KW-0732">Signal</keyword>
<dbReference type="Gene3D" id="1.25.40.10">
    <property type="entry name" value="Tetratricopeptide repeat domain"/>
    <property type="match status" value="1"/>
</dbReference>
<dbReference type="InterPro" id="IPR011990">
    <property type="entry name" value="TPR-like_helical_dom_sf"/>
</dbReference>
<evidence type="ECO:0000256" key="1">
    <source>
        <dbReference type="PROSITE-ProRule" id="PRU00339"/>
    </source>
</evidence>
<organism evidence="3 4">
    <name type="scientific">Terrimonas ginsenosidimutans</name>
    <dbReference type="NCBI Taxonomy" id="2908004"/>
    <lineage>
        <taxon>Bacteria</taxon>
        <taxon>Pseudomonadati</taxon>
        <taxon>Bacteroidota</taxon>
        <taxon>Chitinophagia</taxon>
        <taxon>Chitinophagales</taxon>
        <taxon>Chitinophagaceae</taxon>
        <taxon>Terrimonas</taxon>
    </lineage>
</organism>
<evidence type="ECO:0000313" key="3">
    <source>
        <dbReference type="EMBL" id="MCG2616009.1"/>
    </source>
</evidence>
<reference evidence="3" key="1">
    <citation type="submission" date="2022-01" db="EMBL/GenBank/DDBJ databases">
        <authorList>
            <person name="Jo J.-H."/>
            <person name="Im W.-T."/>
        </authorList>
    </citation>
    <scope>NUCLEOTIDE SEQUENCE</scope>
    <source>
        <strain evidence="3">NA20</strain>
    </source>
</reference>
<feature type="signal peptide" evidence="2">
    <location>
        <begin position="1"/>
        <end position="20"/>
    </location>
</feature>
<protein>
    <recommendedName>
        <fullName evidence="5">Tetratricopeptide repeat protein</fullName>
    </recommendedName>
</protein>
<dbReference type="SUPFAM" id="SSF48452">
    <property type="entry name" value="TPR-like"/>
    <property type="match status" value="1"/>
</dbReference>
<gene>
    <name evidence="3" type="ORF">LZZ85_17055</name>
</gene>
<dbReference type="SMART" id="SM00028">
    <property type="entry name" value="TPR"/>
    <property type="match status" value="2"/>
</dbReference>
<sequence length="717" mass="78858">MKIASACLMLLISAASFSQVKPKAKSKEKAPTQKDMDAALKEMQGMMDEMMKEMSDEDRKMMDSMGIKMPNMKNVKVPKATDKQWAEAFEDDNRVVPKKDDKRIAAIPKQVTAAKLPAYISAIQKKMTGEMDSKTITAGNNIYKEIQGKAKSTRQAGSMATSLWMSGQPEISLYLLGKVCAADASDADNLSSYAAALTMLDGEHLAIPILQILNTKYRRNTTVLNNLGQAWFGLGDIAKAEKYLDSALTIYPFHPQANLTKASIEESRGNVTKAIEAVKKSIRHSYTKEKEEKLNKLGHKLTRKDLRIPIRASADPLGLLNTRRPDYPTSVAQMDVLGPAWEEFNAACDNKILQIRKEINEVGAQYTASAAAMAKDVIATAEQGGAYTFSQPPFLKKATINLAECKSFYEQKFKKETDRFMAFRNDLDAIEKRYRPAPPEASCSQRRDAINALIKASNERKKKYDEETLPLYRHFYNDMAYWSQYTSTSPTEFKLIVLNFQLGWLQKVRELQPVNLWGHKGQFRDCVDKEDGKPGKLADFDDVACNYKATIDYGIAVQEISCSRTNTTYFFGTHSYTTKELGEKYIGATVKVKPRLSAGADSGPLSIEAFVGADFTIDLDENNKVKDWGGTVGGGIETSAGGNVGPVKVQGTVTTEIEVEIGPKGIGDVNMIGTAEMTAGALGQKVAVGVQDKVSLISGHGSVTGTGIMKGTVLSEW</sequence>
<dbReference type="PROSITE" id="PS50005">
    <property type="entry name" value="TPR"/>
    <property type="match status" value="1"/>
</dbReference>
<evidence type="ECO:0008006" key="5">
    <source>
        <dbReference type="Google" id="ProtNLM"/>
    </source>
</evidence>
<dbReference type="EMBL" id="JAKLTR010000011">
    <property type="protein sequence ID" value="MCG2616009.1"/>
    <property type="molecule type" value="Genomic_DNA"/>
</dbReference>
<keyword evidence="1" id="KW-0802">TPR repeat</keyword>
<evidence type="ECO:0000313" key="4">
    <source>
        <dbReference type="Proteomes" id="UP001165367"/>
    </source>
</evidence>
<dbReference type="InterPro" id="IPR019734">
    <property type="entry name" value="TPR_rpt"/>
</dbReference>
<feature type="chain" id="PRO_5045719679" description="Tetratricopeptide repeat protein" evidence="2">
    <location>
        <begin position="21"/>
        <end position="717"/>
    </location>
</feature>
<comment type="caution">
    <text evidence="3">The sequence shown here is derived from an EMBL/GenBank/DDBJ whole genome shotgun (WGS) entry which is preliminary data.</text>
</comment>
<name>A0ABS9KUI6_9BACT</name>
<accession>A0ABS9KUI6</accession>
<evidence type="ECO:0000256" key="2">
    <source>
        <dbReference type="SAM" id="SignalP"/>
    </source>
</evidence>